<dbReference type="AlphaFoldDB" id="A0A0R2NRS5"/>
<protein>
    <recommendedName>
        <fullName evidence="5 14">S-ribosylhomocysteine lyase</fullName>
        <ecNumber evidence="4 14">4.4.1.21</ecNumber>
    </recommendedName>
    <alternativeName>
        <fullName evidence="12 14">AI-2 synthesis protein</fullName>
    </alternativeName>
    <alternativeName>
        <fullName evidence="13 14">Autoinducer-2 production protein LuxS</fullName>
    </alternativeName>
</protein>
<evidence type="ECO:0000256" key="6">
    <source>
        <dbReference type="ARBA" id="ARBA00022654"/>
    </source>
</evidence>
<dbReference type="PIRSF" id="PIRSF006160">
    <property type="entry name" value="AI2"/>
    <property type="match status" value="1"/>
</dbReference>
<dbReference type="EC" id="4.4.1.21" evidence="4 14"/>
<dbReference type="Proteomes" id="UP000050920">
    <property type="component" value="Unassembled WGS sequence"/>
</dbReference>
<keyword evidence="7 14" id="KW-0479">Metal-binding</keyword>
<evidence type="ECO:0000313" key="16">
    <source>
        <dbReference type="Proteomes" id="UP000050920"/>
    </source>
</evidence>
<evidence type="ECO:0000256" key="4">
    <source>
        <dbReference type="ARBA" id="ARBA00012240"/>
    </source>
</evidence>
<comment type="subunit">
    <text evidence="3 14">Homodimer.</text>
</comment>
<dbReference type="GO" id="GO:0005506">
    <property type="term" value="F:iron ion binding"/>
    <property type="evidence" value="ECO:0007669"/>
    <property type="project" value="InterPro"/>
</dbReference>
<evidence type="ECO:0000256" key="2">
    <source>
        <dbReference type="ARBA" id="ARBA00007311"/>
    </source>
</evidence>
<evidence type="ECO:0000256" key="3">
    <source>
        <dbReference type="ARBA" id="ARBA00011738"/>
    </source>
</evidence>
<keyword evidence="9 14" id="KW-0408">Iron</keyword>
<evidence type="ECO:0000256" key="14">
    <source>
        <dbReference type="HAMAP-Rule" id="MF_00091"/>
    </source>
</evidence>
<dbReference type="PANTHER" id="PTHR35799:SF1">
    <property type="entry name" value="S-RIBOSYLHOMOCYSTEINE LYASE"/>
    <property type="match status" value="1"/>
</dbReference>
<proteinExistence type="inferred from homology"/>
<dbReference type="HAMAP" id="MF_00091">
    <property type="entry name" value="LuxS"/>
    <property type="match status" value="1"/>
</dbReference>
<name>A0A0R2NRS5_9LACO</name>
<dbReference type="PRINTS" id="PR01487">
    <property type="entry name" value="LUXSPROTEIN"/>
</dbReference>
<feature type="binding site" evidence="14">
    <location>
        <position position="55"/>
    </location>
    <ligand>
        <name>Fe cation</name>
        <dbReference type="ChEBI" id="CHEBI:24875"/>
    </ligand>
</feature>
<evidence type="ECO:0000313" key="15">
    <source>
        <dbReference type="EMBL" id="KRO27435.1"/>
    </source>
</evidence>
<dbReference type="PANTHER" id="PTHR35799">
    <property type="entry name" value="S-RIBOSYLHOMOCYSTEINE LYASE"/>
    <property type="match status" value="1"/>
</dbReference>
<evidence type="ECO:0000256" key="11">
    <source>
        <dbReference type="ARBA" id="ARBA00024654"/>
    </source>
</evidence>
<feature type="binding site" evidence="14">
    <location>
        <position position="125"/>
    </location>
    <ligand>
        <name>Fe cation</name>
        <dbReference type="ChEBI" id="CHEBI:24875"/>
    </ligand>
</feature>
<dbReference type="Pfam" id="PF02664">
    <property type="entry name" value="LuxS"/>
    <property type="match status" value="1"/>
</dbReference>
<dbReference type="GO" id="GO:0009372">
    <property type="term" value="P:quorum sensing"/>
    <property type="evidence" value="ECO:0007669"/>
    <property type="project" value="UniProtKB-UniRule"/>
</dbReference>
<keyword evidence="16" id="KW-1185">Reference proteome</keyword>
<evidence type="ECO:0000256" key="1">
    <source>
        <dbReference type="ARBA" id="ARBA00000297"/>
    </source>
</evidence>
<dbReference type="Gene3D" id="3.30.1360.80">
    <property type="entry name" value="S-ribosylhomocysteinase (LuxS)"/>
    <property type="match status" value="1"/>
</dbReference>
<keyword evidence="8 14" id="KW-0071">Autoinducer synthesis</keyword>
<evidence type="ECO:0000256" key="10">
    <source>
        <dbReference type="ARBA" id="ARBA00023239"/>
    </source>
</evidence>
<comment type="function">
    <text evidence="11 14">Involved in the synthesis of autoinducer 2 (AI-2) which is secreted by bacteria and is used to communicate both the cell density and the metabolic potential of the environment. The regulation of gene expression in response to changes in cell density is called quorum sensing. Catalyzes the transformation of S-ribosylhomocysteine (RHC) to homocysteine (HC) and 4,5-dihydroxy-2,3-pentadione (DPD).</text>
</comment>
<reference evidence="15 16" key="1">
    <citation type="journal article" date="2015" name="Genome Announc.">
        <title>Expanding the biotechnology potential of lactobacilli through comparative genomics of 213 strains and associated genera.</title>
        <authorList>
            <person name="Sun Z."/>
            <person name="Harris H.M."/>
            <person name="McCann A."/>
            <person name="Guo C."/>
            <person name="Argimon S."/>
            <person name="Zhang W."/>
            <person name="Yang X."/>
            <person name="Jeffery I.B."/>
            <person name="Cooney J.C."/>
            <person name="Kagawa T.F."/>
            <person name="Liu W."/>
            <person name="Song Y."/>
            <person name="Salvetti E."/>
            <person name="Wrobel A."/>
            <person name="Rasinkangas P."/>
            <person name="Parkhill J."/>
            <person name="Rea M.C."/>
            <person name="O'Sullivan O."/>
            <person name="Ritari J."/>
            <person name="Douillard F.P."/>
            <person name="Paul Ross R."/>
            <person name="Yang R."/>
            <person name="Briner A.E."/>
            <person name="Felis G.E."/>
            <person name="de Vos W.M."/>
            <person name="Barrangou R."/>
            <person name="Klaenhammer T.R."/>
            <person name="Caufield P.W."/>
            <person name="Cui Y."/>
            <person name="Zhang H."/>
            <person name="O'Toole P.W."/>
        </authorList>
    </citation>
    <scope>NUCLEOTIDE SEQUENCE [LARGE SCALE GENOMIC DNA]</scope>
    <source>
        <strain evidence="15 16">DSM 21115</strain>
    </source>
</reference>
<comment type="caution">
    <text evidence="15">The sequence shown here is derived from an EMBL/GenBank/DDBJ whole genome shotgun (WGS) entry which is preliminary data.</text>
</comment>
<evidence type="ECO:0000256" key="5">
    <source>
        <dbReference type="ARBA" id="ARBA00015130"/>
    </source>
</evidence>
<keyword evidence="10 14" id="KW-0456">Lyase</keyword>
<keyword evidence="6 14" id="KW-0673">Quorum sensing</keyword>
<evidence type="ECO:0000256" key="12">
    <source>
        <dbReference type="ARBA" id="ARBA00030600"/>
    </source>
</evidence>
<evidence type="ECO:0000256" key="13">
    <source>
        <dbReference type="ARBA" id="ARBA00031777"/>
    </source>
</evidence>
<dbReference type="InterPro" id="IPR003815">
    <property type="entry name" value="S-ribosylhomocysteinase"/>
</dbReference>
<dbReference type="GO" id="GO:0043768">
    <property type="term" value="F:S-ribosylhomocysteine lyase activity"/>
    <property type="evidence" value="ECO:0007669"/>
    <property type="project" value="UniProtKB-UniRule"/>
</dbReference>
<evidence type="ECO:0000256" key="7">
    <source>
        <dbReference type="ARBA" id="ARBA00022723"/>
    </source>
</evidence>
<dbReference type="NCBIfam" id="NF002608">
    <property type="entry name" value="PRK02260.3-1"/>
    <property type="match status" value="1"/>
</dbReference>
<feature type="binding site" evidence="14">
    <location>
        <position position="59"/>
    </location>
    <ligand>
        <name>Fe cation</name>
        <dbReference type="ChEBI" id="CHEBI:24875"/>
    </ligand>
</feature>
<evidence type="ECO:0000256" key="9">
    <source>
        <dbReference type="ARBA" id="ARBA00023004"/>
    </source>
</evidence>
<comment type="cofactor">
    <cofactor evidence="14">
        <name>Fe cation</name>
        <dbReference type="ChEBI" id="CHEBI:24875"/>
    </cofactor>
    <text evidence="14">Binds 1 Fe cation per subunit.</text>
</comment>
<dbReference type="InterPro" id="IPR037005">
    <property type="entry name" value="LuxS_sf"/>
</dbReference>
<evidence type="ECO:0000256" key="8">
    <source>
        <dbReference type="ARBA" id="ARBA00022929"/>
    </source>
</evidence>
<dbReference type="InterPro" id="IPR011249">
    <property type="entry name" value="Metalloenz_LuxS/M16"/>
</dbReference>
<comment type="similarity">
    <text evidence="2 14">Belongs to the LuxS family.</text>
</comment>
<organism evidence="15 16">
    <name type="scientific">Lactiplantibacillus fabifermentans DSM 21115</name>
    <dbReference type="NCBI Taxonomy" id="1413187"/>
    <lineage>
        <taxon>Bacteria</taxon>
        <taxon>Bacillati</taxon>
        <taxon>Bacillota</taxon>
        <taxon>Bacilli</taxon>
        <taxon>Lactobacillales</taxon>
        <taxon>Lactobacillaceae</taxon>
        <taxon>Lactiplantibacillus</taxon>
    </lineage>
</organism>
<gene>
    <name evidence="14" type="primary">luxS</name>
    <name evidence="15" type="ORF">DY78_GL003182</name>
</gene>
<comment type="catalytic activity">
    <reaction evidence="1 14">
        <text>S-(5-deoxy-D-ribos-5-yl)-L-homocysteine = (S)-4,5-dihydroxypentane-2,3-dione + L-homocysteine</text>
        <dbReference type="Rhea" id="RHEA:17753"/>
        <dbReference type="ChEBI" id="CHEBI:29484"/>
        <dbReference type="ChEBI" id="CHEBI:58195"/>
        <dbReference type="ChEBI" id="CHEBI:58199"/>
        <dbReference type="EC" id="4.4.1.21"/>
    </reaction>
</comment>
<dbReference type="EMBL" id="AYGX02000079">
    <property type="protein sequence ID" value="KRO27435.1"/>
    <property type="molecule type" value="Genomic_DNA"/>
</dbReference>
<dbReference type="SUPFAM" id="SSF63411">
    <property type="entry name" value="LuxS/MPP-like metallohydrolase"/>
    <property type="match status" value="1"/>
</dbReference>
<accession>A0A0R2NRS5</accession>
<sequence>MMAKVESFTLDHTKVKAPYVRLITEEQGQHGDKISNYDLRLVQPNVDAIPTAGLHTIEHLLAGLLRDQLSGVIDCSPFGCRTGFHLITWGQHSTTEVATALKAALTTIATETTWDDVQGTDIYSCGNYKDHSLFSAKEWAQKIVTEGISDQPFERHVV</sequence>